<dbReference type="Gene3D" id="1.25.40.10">
    <property type="entry name" value="Tetratricopeptide repeat domain"/>
    <property type="match status" value="1"/>
</dbReference>
<dbReference type="AlphaFoldDB" id="A0A1M4VFY1"/>
<dbReference type="InterPro" id="IPR045921">
    <property type="entry name" value="DUF6340"/>
</dbReference>
<reference evidence="1 2" key="1">
    <citation type="submission" date="2016-11" db="EMBL/GenBank/DDBJ databases">
        <authorList>
            <person name="Jaros S."/>
            <person name="Januszkiewicz K."/>
            <person name="Wedrychowicz H."/>
        </authorList>
    </citation>
    <scope>NUCLEOTIDE SEQUENCE [LARGE SCALE GENOMIC DNA]</scope>
    <source>
        <strain evidence="1 2">DSM 26910</strain>
    </source>
</reference>
<dbReference type="InterPro" id="IPR011990">
    <property type="entry name" value="TPR-like_helical_dom_sf"/>
</dbReference>
<dbReference type="EMBL" id="FQUM01000002">
    <property type="protein sequence ID" value="SHE67889.1"/>
    <property type="molecule type" value="Genomic_DNA"/>
</dbReference>
<dbReference type="SUPFAM" id="SSF48452">
    <property type="entry name" value="TPR-like"/>
    <property type="match status" value="1"/>
</dbReference>
<dbReference type="Proteomes" id="UP000184164">
    <property type="component" value="Unassembled WGS sequence"/>
</dbReference>
<evidence type="ECO:0008006" key="3">
    <source>
        <dbReference type="Google" id="ProtNLM"/>
    </source>
</evidence>
<proteinExistence type="predicted"/>
<dbReference type="STRING" id="1484053.SAMN05444274_10289"/>
<dbReference type="PROSITE" id="PS51257">
    <property type="entry name" value="PROKAR_LIPOPROTEIN"/>
    <property type="match status" value="1"/>
</dbReference>
<evidence type="ECO:0000313" key="2">
    <source>
        <dbReference type="Proteomes" id="UP000184164"/>
    </source>
</evidence>
<protein>
    <recommendedName>
        <fullName evidence="3">Tetratricopeptide repeat-containing protein</fullName>
    </recommendedName>
</protein>
<organism evidence="1 2">
    <name type="scientific">Mariniphaga anaerophila</name>
    <dbReference type="NCBI Taxonomy" id="1484053"/>
    <lineage>
        <taxon>Bacteria</taxon>
        <taxon>Pseudomonadati</taxon>
        <taxon>Bacteroidota</taxon>
        <taxon>Bacteroidia</taxon>
        <taxon>Marinilabiliales</taxon>
        <taxon>Prolixibacteraceae</taxon>
        <taxon>Mariniphaga</taxon>
    </lineage>
</organism>
<dbReference type="Pfam" id="PF19867">
    <property type="entry name" value="DUF6340"/>
    <property type="match status" value="1"/>
</dbReference>
<keyword evidence="2" id="KW-1185">Reference proteome</keyword>
<dbReference type="RefSeq" id="WP_072999086.1">
    <property type="nucleotide sequence ID" value="NZ_FQUM01000002.1"/>
</dbReference>
<dbReference type="OrthoDB" id="1115705at2"/>
<gene>
    <name evidence="1" type="ORF">SAMN05444274_10289</name>
</gene>
<sequence length="345" mass="39252">MNAKSYPVIFLVLLFASCTVYKEYPIEIYNPGEASVPAEAKSAALVYRNFKFEEDTLQHYYKSNYQLFRAKNDPANLDSILVTACLNELAANLKANNAFQKLFVFPFSTFDKHSAKHLSELTPELTEKVAGASNADVLIVLETFSSFFSTYPEEFETPKSNEVITVAVWGIYDPESRTNIDRKTMIDTVFWNGYDTEGNYQRGYNPPPRLTALELASALAGENYAKRFYASWQTVNRMYSVPPLPDFSTAAQYLEEGKWDESIKLWEKYADQSNGKMAIHARYNLALAYEMKDDLEAAQKWLTAALDLALSYNSKSDLKMILAYKKVLAARQSKILKFSQDEKLP</sequence>
<name>A0A1M4VFY1_9BACT</name>
<accession>A0A1M4VFY1</accession>
<evidence type="ECO:0000313" key="1">
    <source>
        <dbReference type="EMBL" id="SHE67889.1"/>
    </source>
</evidence>